<evidence type="ECO:0000256" key="9">
    <source>
        <dbReference type="SAM" id="Phobius"/>
    </source>
</evidence>
<evidence type="ECO:0000256" key="6">
    <source>
        <dbReference type="ARBA" id="ARBA00023054"/>
    </source>
</evidence>
<dbReference type="GO" id="GO:0000139">
    <property type="term" value="C:Golgi membrane"/>
    <property type="evidence" value="ECO:0007669"/>
    <property type="project" value="TreeGrafter"/>
</dbReference>
<accession>A0AAD5UIR9</accession>
<dbReference type="SMART" id="SM00397">
    <property type="entry name" value="t_SNARE"/>
    <property type="match status" value="1"/>
</dbReference>
<keyword evidence="3" id="KW-0813">Transport</keyword>
<feature type="region of interest" description="Disordered" evidence="8">
    <location>
        <begin position="141"/>
        <end position="167"/>
    </location>
</feature>
<comment type="subcellular location">
    <subcellularLocation>
        <location evidence="1">Membrane</location>
        <topology evidence="1">Single-pass type IV membrane protein</topology>
    </subcellularLocation>
</comment>
<dbReference type="SUPFAM" id="SSF47661">
    <property type="entry name" value="t-snare proteins"/>
    <property type="match status" value="1"/>
</dbReference>
<dbReference type="CDD" id="cd15844">
    <property type="entry name" value="SNARE_syntaxin5"/>
    <property type="match status" value="1"/>
</dbReference>
<gene>
    <name evidence="11" type="primary">SED5</name>
    <name evidence="11" type="ORF">HK103_002496</name>
</gene>
<evidence type="ECO:0000256" key="8">
    <source>
        <dbReference type="SAM" id="MobiDB-lite"/>
    </source>
</evidence>
<feature type="compositionally biased region" description="Basic and acidic residues" evidence="8">
    <location>
        <begin position="141"/>
        <end position="150"/>
    </location>
</feature>
<keyword evidence="7 9" id="KW-0472">Membrane</keyword>
<evidence type="ECO:0000256" key="3">
    <source>
        <dbReference type="ARBA" id="ARBA00022448"/>
    </source>
</evidence>
<comment type="similarity">
    <text evidence="2">Belongs to the syntaxin family.</text>
</comment>
<dbReference type="GO" id="GO:0000149">
    <property type="term" value="F:SNARE binding"/>
    <property type="evidence" value="ECO:0007669"/>
    <property type="project" value="TreeGrafter"/>
</dbReference>
<dbReference type="GO" id="GO:0005484">
    <property type="term" value="F:SNAP receptor activity"/>
    <property type="evidence" value="ECO:0007669"/>
    <property type="project" value="TreeGrafter"/>
</dbReference>
<dbReference type="EMBL" id="JADGKB010000019">
    <property type="protein sequence ID" value="KAJ3259298.1"/>
    <property type="molecule type" value="Genomic_DNA"/>
</dbReference>
<evidence type="ECO:0000256" key="2">
    <source>
        <dbReference type="ARBA" id="ARBA00009063"/>
    </source>
</evidence>
<dbReference type="GO" id="GO:0006886">
    <property type="term" value="P:intracellular protein transport"/>
    <property type="evidence" value="ECO:0007669"/>
    <property type="project" value="TreeGrafter"/>
</dbReference>
<dbReference type="GO" id="GO:0031201">
    <property type="term" value="C:SNARE complex"/>
    <property type="evidence" value="ECO:0007669"/>
    <property type="project" value="TreeGrafter"/>
</dbReference>
<dbReference type="PANTHER" id="PTHR19957:SF3">
    <property type="entry name" value="SYNTAXIN-5"/>
    <property type="match status" value="1"/>
</dbReference>
<evidence type="ECO:0000259" key="10">
    <source>
        <dbReference type="PROSITE" id="PS50192"/>
    </source>
</evidence>
<evidence type="ECO:0000313" key="11">
    <source>
        <dbReference type="EMBL" id="KAJ3259298.1"/>
    </source>
</evidence>
<dbReference type="GO" id="GO:0006888">
    <property type="term" value="P:endoplasmic reticulum to Golgi vesicle-mediated transport"/>
    <property type="evidence" value="ECO:0007669"/>
    <property type="project" value="TreeGrafter"/>
</dbReference>
<dbReference type="Proteomes" id="UP001210925">
    <property type="component" value="Unassembled WGS sequence"/>
</dbReference>
<dbReference type="InterPro" id="IPR010989">
    <property type="entry name" value="SNARE"/>
</dbReference>
<proteinExistence type="inferred from homology"/>
<dbReference type="InterPro" id="IPR045242">
    <property type="entry name" value="Syntaxin"/>
</dbReference>
<protein>
    <submittedName>
        <fullName evidence="11">Cis-Golgi t-SNARE syntaxin</fullName>
    </submittedName>
</protein>
<name>A0AAD5UIR9_9FUNG</name>
<dbReference type="Pfam" id="PF05739">
    <property type="entry name" value="SNARE"/>
    <property type="match status" value="1"/>
</dbReference>
<dbReference type="AlphaFoldDB" id="A0AAD5UIR9"/>
<evidence type="ECO:0000313" key="12">
    <source>
        <dbReference type="Proteomes" id="UP001210925"/>
    </source>
</evidence>
<comment type="caution">
    <text evidence="11">The sequence shown here is derived from an EMBL/GenBank/DDBJ whole genome shotgun (WGS) entry which is preliminary data.</text>
</comment>
<organism evidence="11 12">
    <name type="scientific">Boothiomyces macroporosus</name>
    <dbReference type="NCBI Taxonomy" id="261099"/>
    <lineage>
        <taxon>Eukaryota</taxon>
        <taxon>Fungi</taxon>
        <taxon>Fungi incertae sedis</taxon>
        <taxon>Chytridiomycota</taxon>
        <taxon>Chytridiomycota incertae sedis</taxon>
        <taxon>Chytridiomycetes</taxon>
        <taxon>Rhizophydiales</taxon>
        <taxon>Terramycetaceae</taxon>
        <taxon>Boothiomyces</taxon>
    </lineage>
</organism>
<feature type="transmembrane region" description="Helical" evidence="9">
    <location>
        <begin position="273"/>
        <end position="291"/>
    </location>
</feature>
<evidence type="ECO:0000256" key="7">
    <source>
        <dbReference type="ARBA" id="ARBA00023136"/>
    </source>
</evidence>
<feature type="compositionally biased region" description="Polar residues" evidence="8">
    <location>
        <begin position="155"/>
        <end position="165"/>
    </location>
</feature>
<keyword evidence="5 9" id="KW-1133">Transmembrane helix</keyword>
<keyword evidence="12" id="KW-1185">Reference proteome</keyword>
<dbReference type="GO" id="GO:0048278">
    <property type="term" value="P:vesicle docking"/>
    <property type="evidence" value="ECO:0007669"/>
    <property type="project" value="TreeGrafter"/>
</dbReference>
<evidence type="ECO:0000256" key="5">
    <source>
        <dbReference type="ARBA" id="ARBA00022989"/>
    </source>
</evidence>
<evidence type="ECO:0000256" key="4">
    <source>
        <dbReference type="ARBA" id="ARBA00022692"/>
    </source>
</evidence>
<sequence>MRDRTSEFFSCAESVSQRSEIHQQLLPKLKSKTEFTKAASLISKEINDTVARLTKLTNLAKKNSLFEDKPQEINELIYIIKQDIAKINKQIGQLSDYLVQQKLPNKYSKEHSHNVISSLQSKLANTSDAFTSVLKVRSDNLKEQNQRKEQYSFAGPSTTGNTDSPLYNPERKFTQQVSNEAVIDFGSGFMQQELALENQNSAYLQERNQTIESIESTIAELGQIYTRFASVIAEQRELVQRIDDNIVDVEMNVAGAHTQLLKYYQGISNNRTLMLKIFGVMITFFLMFVMMS</sequence>
<dbReference type="InterPro" id="IPR000727">
    <property type="entry name" value="T_SNARE_dom"/>
</dbReference>
<dbReference type="PROSITE" id="PS50192">
    <property type="entry name" value="T_SNARE"/>
    <property type="match status" value="1"/>
</dbReference>
<dbReference type="GO" id="GO:0006906">
    <property type="term" value="P:vesicle fusion"/>
    <property type="evidence" value="ECO:0007669"/>
    <property type="project" value="TreeGrafter"/>
</dbReference>
<dbReference type="Gene3D" id="1.20.58.70">
    <property type="match status" value="1"/>
</dbReference>
<reference evidence="11" key="1">
    <citation type="submission" date="2020-05" db="EMBL/GenBank/DDBJ databases">
        <title>Phylogenomic resolution of chytrid fungi.</title>
        <authorList>
            <person name="Stajich J.E."/>
            <person name="Amses K."/>
            <person name="Simmons R."/>
            <person name="Seto K."/>
            <person name="Myers J."/>
            <person name="Bonds A."/>
            <person name="Quandt C.A."/>
            <person name="Barry K."/>
            <person name="Liu P."/>
            <person name="Grigoriev I."/>
            <person name="Longcore J.E."/>
            <person name="James T.Y."/>
        </authorList>
    </citation>
    <scope>NUCLEOTIDE SEQUENCE</scope>
    <source>
        <strain evidence="11">PLAUS21</strain>
    </source>
</reference>
<keyword evidence="6" id="KW-0175">Coiled coil</keyword>
<evidence type="ECO:0000256" key="1">
    <source>
        <dbReference type="ARBA" id="ARBA00004211"/>
    </source>
</evidence>
<feature type="domain" description="T-SNARE coiled-coil homology" evidence="10">
    <location>
        <begin position="201"/>
        <end position="263"/>
    </location>
</feature>
<keyword evidence="4 9" id="KW-0812">Transmembrane</keyword>
<dbReference type="PANTHER" id="PTHR19957">
    <property type="entry name" value="SYNTAXIN"/>
    <property type="match status" value="1"/>
</dbReference>